<sequence length="80" mass="9033">MDTRNSRGVTDALPASWNGISNGRDRYDRGGKGFGPSKLSLTGRKQQRKLLLYVRILLESGVNCRTQRRYLNFNPPLVVP</sequence>
<gene>
    <name evidence="1" type="ORF">EVAR_84618_1</name>
</gene>
<reference evidence="1 2" key="1">
    <citation type="journal article" date="2019" name="Commun. Biol.">
        <title>The bagworm genome reveals a unique fibroin gene that provides high tensile strength.</title>
        <authorList>
            <person name="Kono N."/>
            <person name="Nakamura H."/>
            <person name="Ohtoshi R."/>
            <person name="Tomita M."/>
            <person name="Numata K."/>
            <person name="Arakawa K."/>
        </authorList>
    </citation>
    <scope>NUCLEOTIDE SEQUENCE [LARGE SCALE GENOMIC DNA]</scope>
</reference>
<dbReference type="Proteomes" id="UP000299102">
    <property type="component" value="Unassembled WGS sequence"/>
</dbReference>
<organism evidence="1 2">
    <name type="scientific">Eumeta variegata</name>
    <name type="common">Bagworm moth</name>
    <name type="synonym">Eumeta japonica</name>
    <dbReference type="NCBI Taxonomy" id="151549"/>
    <lineage>
        <taxon>Eukaryota</taxon>
        <taxon>Metazoa</taxon>
        <taxon>Ecdysozoa</taxon>
        <taxon>Arthropoda</taxon>
        <taxon>Hexapoda</taxon>
        <taxon>Insecta</taxon>
        <taxon>Pterygota</taxon>
        <taxon>Neoptera</taxon>
        <taxon>Endopterygota</taxon>
        <taxon>Lepidoptera</taxon>
        <taxon>Glossata</taxon>
        <taxon>Ditrysia</taxon>
        <taxon>Tineoidea</taxon>
        <taxon>Psychidae</taxon>
        <taxon>Oiketicinae</taxon>
        <taxon>Eumeta</taxon>
    </lineage>
</organism>
<dbReference type="EMBL" id="BGZK01000247">
    <property type="protein sequence ID" value="GBP31507.1"/>
    <property type="molecule type" value="Genomic_DNA"/>
</dbReference>
<proteinExistence type="predicted"/>
<accession>A0A4C1UZR7</accession>
<evidence type="ECO:0000313" key="2">
    <source>
        <dbReference type="Proteomes" id="UP000299102"/>
    </source>
</evidence>
<name>A0A4C1UZR7_EUMVA</name>
<dbReference type="AlphaFoldDB" id="A0A4C1UZR7"/>
<protein>
    <submittedName>
        <fullName evidence="1">Uncharacterized protein</fullName>
    </submittedName>
</protein>
<evidence type="ECO:0000313" key="1">
    <source>
        <dbReference type="EMBL" id="GBP31507.1"/>
    </source>
</evidence>
<keyword evidence="2" id="KW-1185">Reference proteome</keyword>
<comment type="caution">
    <text evidence="1">The sequence shown here is derived from an EMBL/GenBank/DDBJ whole genome shotgun (WGS) entry which is preliminary data.</text>
</comment>